<dbReference type="Gene3D" id="3.40.50.1360">
    <property type="match status" value="1"/>
</dbReference>
<protein>
    <recommendedName>
        <fullName evidence="2">Glucosamine/galactosamine-6-phosphate isomerase domain-containing protein</fullName>
    </recommendedName>
</protein>
<accession>X1NIK4</accession>
<name>X1NIK4_9ZZZZ</name>
<dbReference type="EMBL" id="BARV01021698">
    <property type="protein sequence ID" value="GAI26630.1"/>
    <property type="molecule type" value="Genomic_DNA"/>
</dbReference>
<comment type="caution">
    <text evidence="1">The sequence shown here is derived from an EMBL/GenBank/DDBJ whole genome shotgun (WGS) entry which is preliminary data.</text>
</comment>
<sequence length="203" mass="23873">MQKEHIIYSGTVKVNIVKNESLMGKTTVDHITKVIKEKYIQDKVMVLWLMAAPSGFPFYQALIERVERDGFLREIIKKTHFFQFDDYPISRNSKKFSVTFRYLLENELFKPLRNLCGELPYIHFLELTGTDKDKEISMAYKEELLDLREKNSYIIQLKGIGMDGHWGFHGAKTPLDLPPDMIAVSMNKQNIHQQRIDWPKFFP</sequence>
<dbReference type="InterPro" id="IPR037171">
    <property type="entry name" value="NagB/RpiA_transferase-like"/>
</dbReference>
<reference evidence="1" key="1">
    <citation type="journal article" date="2014" name="Front. Microbiol.">
        <title>High frequency of phylogenetically diverse reductive dehalogenase-homologous genes in deep subseafloor sedimentary metagenomes.</title>
        <authorList>
            <person name="Kawai M."/>
            <person name="Futagami T."/>
            <person name="Toyoda A."/>
            <person name="Takaki Y."/>
            <person name="Nishi S."/>
            <person name="Hori S."/>
            <person name="Arai W."/>
            <person name="Tsubouchi T."/>
            <person name="Morono Y."/>
            <person name="Uchiyama I."/>
            <person name="Ito T."/>
            <person name="Fujiyama A."/>
            <person name="Inagaki F."/>
            <person name="Takami H."/>
        </authorList>
    </citation>
    <scope>NUCLEOTIDE SEQUENCE</scope>
    <source>
        <strain evidence="1">Expedition CK06-06</strain>
    </source>
</reference>
<evidence type="ECO:0000313" key="1">
    <source>
        <dbReference type="EMBL" id="GAI26630.1"/>
    </source>
</evidence>
<organism evidence="1">
    <name type="scientific">marine sediment metagenome</name>
    <dbReference type="NCBI Taxonomy" id="412755"/>
    <lineage>
        <taxon>unclassified sequences</taxon>
        <taxon>metagenomes</taxon>
        <taxon>ecological metagenomes</taxon>
    </lineage>
</organism>
<proteinExistence type="predicted"/>
<dbReference type="SUPFAM" id="SSF100950">
    <property type="entry name" value="NagB/RpiA/CoA transferase-like"/>
    <property type="match status" value="1"/>
</dbReference>
<gene>
    <name evidence="1" type="ORF">S06H3_35902</name>
</gene>
<evidence type="ECO:0008006" key="2">
    <source>
        <dbReference type="Google" id="ProtNLM"/>
    </source>
</evidence>
<feature type="non-terminal residue" evidence="1">
    <location>
        <position position="203"/>
    </location>
</feature>
<dbReference type="AlphaFoldDB" id="X1NIK4"/>